<sequence>MPVLLHRGGGARAGRRRALAALGAPTAPPPPLIPPGDVMCGTPARRPRRTAGEFFQRTA</sequence>
<evidence type="ECO:0000313" key="2">
    <source>
        <dbReference type="Proteomes" id="UP000305929"/>
    </source>
</evidence>
<dbReference type="EMBL" id="SZNQ01000001">
    <property type="protein sequence ID" value="TKS99186.1"/>
    <property type="molecule type" value="Genomic_DNA"/>
</dbReference>
<protein>
    <submittedName>
        <fullName evidence="1">Uncharacterized protein</fullName>
    </submittedName>
</protein>
<dbReference type="Proteomes" id="UP000305929">
    <property type="component" value="Unassembled WGS sequence"/>
</dbReference>
<comment type="caution">
    <text evidence="1">The sequence shown here is derived from an EMBL/GenBank/DDBJ whole genome shotgun (WGS) entry which is preliminary data.</text>
</comment>
<reference evidence="1 2" key="1">
    <citation type="submission" date="2019-04" db="EMBL/GenBank/DDBJ databases">
        <title>Streptomyces lasaliensis sp. nov., an Actinomycete isolated from soil which produces the polyether antibiotic lasalocid.</title>
        <authorList>
            <person name="Erwin G."/>
            <person name="Haber C."/>
        </authorList>
    </citation>
    <scope>NUCLEOTIDE SEQUENCE [LARGE SCALE GENOMIC DNA]</scope>
    <source>
        <strain evidence="1 2">X-537</strain>
    </source>
</reference>
<proteinExistence type="predicted"/>
<dbReference type="RefSeq" id="WP_137305078.1">
    <property type="nucleotide sequence ID" value="NZ_SZNQ01000001.1"/>
</dbReference>
<accession>A0A4U5WBS3</accession>
<name>A0A4U5WBS3_STRLS</name>
<evidence type="ECO:0000313" key="1">
    <source>
        <dbReference type="EMBL" id="TKS99186.1"/>
    </source>
</evidence>
<dbReference type="AlphaFoldDB" id="A0A4U5WBS3"/>
<gene>
    <name evidence="1" type="ORF">E4U91_03010</name>
</gene>
<keyword evidence="2" id="KW-1185">Reference proteome</keyword>
<organism evidence="1 2">
    <name type="scientific">Streptomyces lasalocidi</name>
    <name type="common">Streptomyces lasaliensis</name>
    <dbReference type="NCBI Taxonomy" id="324833"/>
    <lineage>
        <taxon>Bacteria</taxon>
        <taxon>Bacillati</taxon>
        <taxon>Actinomycetota</taxon>
        <taxon>Actinomycetes</taxon>
        <taxon>Kitasatosporales</taxon>
        <taxon>Streptomycetaceae</taxon>
        <taxon>Streptomyces</taxon>
    </lineage>
</organism>